<dbReference type="PROSITE" id="PS51334">
    <property type="entry name" value="PRONE"/>
    <property type="match status" value="1"/>
</dbReference>
<dbReference type="FunFam" id="1.20.58.2010:FF:000001">
    <property type="entry name" value="Rop guanine nucleotide exchange factor 14"/>
    <property type="match status" value="1"/>
</dbReference>
<evidence type="ECO:0000313" key="6">
    <source>
        <dbReference type="Proteomes" id="UP000275267"/>
    </source>
</evidence>
<name>A0A3L6TUT5_PANMI</name>
<dbReference type="InterPro" id="IPR038937">
    <property type="entry name" value="RopGEF"/>
</dbReference>
<evidence type="ECO:0000313" key="5">
    <source>
        <dbReference type="EMBL" id="RLN42818.1"/>
    </source>
</evidence>
<evidence type="ECO:0000256" key="1">
    <source>
        <dbReference type="ARBA" id="ARBA00022658"/>
    </source>
</evidence>
<evidence type="ECO:0000256" key="3">
    <source>
        <dbReference type="SAM" id="MobiDB-lite"/>
    </source>
</evidence>
<gene>
    <name evidence="5" type="ORF">C2845_PM01G20820</name>
</gene>
<dbReference type="PANTHER" id="PTHR33101">
    <property type="entry name" value="ROP GUANINE NUCLEOTIDE EXCHANGE FACTOR 1"/>
    <property type="match status" value="1"/>
</dbReference>
<proteinExistence type="predicted"/>
<keyword evidence="1 2" id="KW-0344">Guanine-nucleotide releasing factor</keyword>
<comment type="caution">
    <text evidence="5">The sequence shown here is derived from an EMBL/GenBank/DDBJ whole genome shotgun (WGS) entry which is preliminary data.</text>
</comment>
<sequence>MDRDSSSPSVSVSDGSSKAGTAGERGGCCSSPSTRSLVDTAGNLSRTVSDVSTSFSERCSSVDHSGPFEPAAAMAKLIDRSPASAAASLSRLSMKPRADVLDRRSTDDEMELVKERFSKLLLGEDMSGGGKGVCTAVAISNAITNLYAATVFGSCHKLEPLPAGKKAMWRREMDCLLSVCDYIVEFYPTTQTLPDGTKVEVMATRPRSDIYINLPALEKLDAMLIVRSDPNCYSIGFAWSHSEMIQACATVQDILDSFQKAEFWYADAGTRSFGSVTSSSSTMSSSFRKSVHRNEDKWWLPVPCVPDTGLTEKACKDLQKKRDCANQIHKAAVAINSGVLSDMEVPESFMAVLPKSGRASVGDSVYRVMLGADKFSPDFLLDTLDISSEHDALAMADRVEAAMYVWRRKASGSHGKLPWSKVKELAADDDDKNVTLASRAESLLLCLKHRFPGLSQTTLDTSKIQFNKDVGQAILESYSRVLESLAFNIVSWIDDVLFADKSIRKLSDNLKS</sequence>
<reference evidence="6" key="1">
    <citation type="journal article" date="2019" name="Nat. Commun.">
        <title>The genome of broomcorn millet.</title>
        <authorList>
            <person name="Zou C."/>
            <person name="Miki D."/>
            <person name="Li D."/>
            <person name="Tang Q."/>
            <person name="Xiao L."/>
            <person name="Rajput S."/>
            <person name="Deng P."/>
            <person name="Jia W."/>
            <person name="Huang R."/>
            <person name="Zhang M."/>
            <person name="Sun Y."/>
            <person name="Hu J."/>
            <person name="Fu X."/>
            <person name="Schnable P.S."/>
            <person name="Li F."/>
            <person name="Zhang H."/>
            <person name="Feng B."/>
            <person name="Zhu X."/>
            <person name="Liu R."/>
            <person name="Schnable J.C."/>
            <person name="Zhu J.-K."/>
            <person name="Zhang H."/>
        </authorList>
    </citation>
    <scope>NUCLEOTIDE SEQUENCE [LARGE SCALE GENOMIC DNA]</scope>
</reference>
<dbReference type="Proteomes" id="UP000275267">
    <property type="component" value="Unassembled WGS sequence"/>
</dbReference>
<dbReference type="InterPro" id="IPR005512">
    <property type="entry name" value="PRONE_dom"/>
</dbReference>
<dbReference type="EMBL" id="PQIB02000001">
    <property type="protein sequence ID" value="RLN42818.1"/>
    <property type="molecule type" value="Genomic_DNA"/>
</dbReference>
<evidence type="ECO:0000256" key="2">
    <source>
        <dbReference type="PROSITE-ProRule" id="PRU00663"/>
    </source>
</evidence>
<dbReference type="FunFam" id="1.20.58.1310:FF:000002">
    <property type="entry name" value="Rop guanine nucleotide exchange factor 2"/>
    <property type="match status" value="1"/>
</dbReference>
<dbReference type="PANTHER" id="PTHR33101:SF47">
    <property type="entry name" value="ROP GUANINE NUCLEOTIDE EXCHANGE FACTOR 2-RELATED"/>
    <property type="match status" value="1"/>
</dbReference>
<dbReference type="AlphaFoldDB" id="A0A3L6TUT5"/>
<feature type="compositionally biased region" description="Low complexity" evidence="3">
    <location>
        <begin position="1"/>
        <end position="17"/>
    </location>
</feature>
<dbReference type="GO" id="GO:0005085">
    <property type="term" value="F:guanyl-nucleotide exchange factor activity"/>
    <property type="evidence" value="ECO:0007669"/>
    <property type="project" value="UniProtKB-UniRule"/>
</dbReference>
<organism evidence="5 6">
    <name type="scientific">Panicum miliaceum</name>
    <name type="common">Proso millet</name>
    <name type="synonym">Broomcorn millet</name>
    <dbReference type="NCBI Taxonomy" id="4540"/>
    <lineage>
        <taxon>Eukaryota</taxon>
        <taxon>Viridiplantae</taxon>
        <taxon>Streptophyta</taxon>
        <taxon>Embryophyta</taxon>
        <taxon>Tracheophyta</taxon>
        <taxon>Spermatophyta</taxon>
        <taxon>Magnoliopsida</taxon>
        <taxon>Liliopsida</taxon>
        <taxon>Poales</taxon>
        <taxon>Poaceae</taxon>
        <taxon>PACMAD clade</taxon>
        <taxon>Panicoideae</taxon>
        <taxon>Panicodae</taxon>
        <taxon>Paniceae</taxon>
        <taxon>Panicinae</taxon>
        <taxon>Panicum</taxon>
        <taxon>Panicum sect. Panicum</taxon>
    </lineage>
</organism>
<feature type="domain" description="PRONE" evidence="4">
    <location>
        <begin position="100"/>
        <end position="510"/>
    </location>
</feature>
<dbReference type="FunFam" id="1.20.58.2010:FF:000003">
    <property type="entry name" value="Rop guanine nucleotide exchange factor 14"/>
    <property type="match status" value="1"/>
</dbReference>
<dbReference type="OrthoDB" id="1053009at2759"/>
<dbReference type="STRING" id="4540.A0A3L6TUT5"/>
<protein>
    <recommendedName>
        <fullName evidence="4">PRONE domain-containing protein</fullName>
    </recommendedName>
</protein>
<dbReference type="Gene3D" id="1.20.58.1310">
    <property type="entry name" value="PRONE domain, subdomain 2"/>
    <property type="match status" value="1"/>
</dbReference>
<dbReference type="Pfam" id="PF03759">
    <property type="entry name" value="PRONE"/>
    <property type="match status" value="2"/>
</dbReference>
<accession>A0A3L6TUT5</accession>
<feature type="region of interest" description="Disordered" evidence="3">
    <location>
        <begin position="1"/>
        <end position="41"/>
    </location>
</feature>
<evidence type="ECO:0000259" key="4">
    <source>
        <dbReference type="PROSITE" id="PS51334"/>
    </source>
</evidence>
<keyword evidence="6" id="KW-1185">Reference proteome</keyword>
<feature type="compositionally biased region" description="Polar residues" evidence="3">
    <location>
        <begin position="30"/>
        <end position="41"/>
    </location>
</feature>
<dbReference type="Gene3D" id="1.20.58.2010">
    <property type="entry name" value="PRONE domain, subdomain 1"/>
    <property type="match status" value="2"/>
</dbReference>